<dbReference type="InterPro" id="IPR003594">
    <property type="entry name" value="HATPase_dom"/>
</dbReference>
<dbReference type="InterPro" id="IPR021796">
    <property type="entry name" value="Tll0287-like_dom"/>
</dbReference>
<dbReference type="Gene3D" id="6.10.340.10">
    <property type="match status" value="1"/>
</dbReference>
<dbReference type="SMART" id="SM00387">
    <property type="entry name" value="HATPase_c"/>
    <property type="match status" value="1"/>
</dbReference>
<accession>A0A1F7WZE4</accession>
<dbReference type="SMART" id="SM00388">
    <property type="entry name" value="HisKA"/>
    <property type="match status" value="1"/>
</dbReference>
<dbReference type="SUPFAM" id="SSF55874">
    <property type="entry name" value="ATPase domain of HSP90 chaperone/DNA topoisomerase II/histidine kinase"/>
    <property type="match status" value="1"/>
</dbReference>
<comment type="caution">
    <text evidence="19">The sequence shown here is derived from an EMBL/GenBank/DDBJ whole genome shotgun (WGS) entry which is preliminary data.</text>
</comment>
<dbReference type="CDD" id="cd06225">
    <property type="entry name" value="HAMP"/>
    <property type="match status" value="1"/>
</dbReference>
<comment type="catalytic activity">
    <reaction evidence="1">
        <text>ATP + protein L-histidine = ADP + protein N-phospho-L-histidine.</text>
        <dbReference type="EC" id="2.7.13.3"/>
    </reaction>
</comment>
<dbReference type="PRINTS" id="PR00344">
    <property type="entry name" value="BCTRLSENSOR"/>
</dbReference>
<evidence type="ECO:0000256" key="13">
    <source>
        <dbReference type="PROSITE-ProRule" id="PRU00169"/>
    </source>
</evidence>
<reference evidence="19 20" key="1">
    <citation type="journal article" date="2016" name="Nat. Commun.">
        <title>Thousands of microbial genomes shed light on interconnected biogeochemical processes in an aquifer system.</title>
        <authorList>
            <person name="Anantharaman K."/>
            <person name="Brown C.T."/>
            <person name="Hug L.A."/>
            <person name="Sharon I."/>
            <person name="Castelle C.J."/>
            <person name="Probst A.J."/>
            <person name="Thomas B.C."/>
            <person name="Singh A."/>
            <person name="Wilkins M.J."/>
            <person name="Karaoz U."/>
            <person name="Brodie E.L."/>
            <person name="Williams K.H."/>
            <person name="Hubbard S.S."/>
            <person name="Banfield J.F."/>
        </authorList>
    </citation>
    <scope>NUCLEOTIDE SEQUENCE [LARGE SCALE GENOMIC DNA]</scope>
</reference>
<dbReference type="InterPro" id="IPR005467">
    <property type="entry name" value="His_kinase_dom"/>
</dbReference>
<dbReference type="Pfam" id="PF00072">
    <property type="entry name" value="Response_reg"/>
    <property type="match status" value="1"/>
</dbReference>
<evidence type="ECO:0000256" key="4">
    <source>
        <dbReference type="ARBA" id="ARBA00022553"/>
    </source>
</evidence>
<dbReference type="CDD" id="cd17546">
    <property type="entry name" value="REC_hyHK_CKI1_RcsC-like"/>
    <property type="match status" value="1"/>
</dbReference>
<dbReference type="Gene3D" id="3.30.565.10">
    <property type="entry name" value="Histidine kinase-like ATPase, C-terminal domain"/>
    <property type="match status" value="1"/>
</dbReference>
<dbReference type="GO" id="GO:0016020">
    <property type="term" value="C:membrane"/>
    <property type="evidence" value="ECO:0007669"/>
    <property type="project" value="UniProtKB-SubCell"/>
</dbReference>
<evidence type="ECO:0000256" key="5">
    <source>
        <dbReference type="ARBA" id="ARBA00022679"/>
    </source>
</evidence>
<dbReference type="SUPFAM" id="SSF47384">
    <property type="entry name" value="Homodimeric domain of signal transducing histidine kinase"/>
    <property type="match status" value="1"/>
</dbReference>
<dbReference type="InterPro" id="IPR036097">
    <property type="entry name" value="HisK_dim/P_sf"/>
</dbReference>
<dbReference type="InterPro" id="IPR001789">
    <property type="entry name" value="Sig_transdc_resp-reg_receiver"/>
</dbReference>
<keyword evidence="12 15" id="KW-0472">Membrane</keyword>
<dbReference type="SMART" id="SM00448">
    <property type="entry name" value="REC"/>
    <property type="match status" value="1"/>
</dbReference>
<dbReference type="AlphaFoldDB" id="A0A1F7WZE4"/>
<proteinExistence type="predicted"/>
<feature type="domain" description="HAMP" evidence="18">
    <location>
        <begin position="235"/>
        <end position="287"/>
    </location>
</feature>
<dbReference type="InterPro" id="IPR003661">
    <property type="entry name" value="HisK_dim/P_dom"/>
</dbReference>
<evidence type="ECO:0000313" key="20">
    <source>
        <dbReference type="Proteomes" id="UP000178735"/>
    </source>
</evidence>
<evidence type="ECO:0000259" key="18">
    <source>
        <dbReference type="PROSITE" id="PS50885"/>
    </source>
</evidence>
<evidence type="ECO:0000256" key="6">
    <source>
        <dbReference type="ARBA" id="ARBA00022692"/>
    </source>
</evidence>
<keyword evidence="11" id="KW-0902">Two-component regulatory system</keyword>
<dbReference type="InterPro" id="IPR036890">
    <property type="entry name" value="HATPase_C_sf"/>
</dbReference>
<dbReference type="Pfam" id="PF11845">
    <property type="entry name" value="Tll0287-like"/>
    <property type="match status" value="1"/>
</dbReference>
<evidence type="ECO:0000256" key="8">
    <source>
        <dbReference type="ARBA" id="ARBA00022777"/>
    </source>
</evidence>
<comment type="subcellular location">
    <subcellularLocation>
        <location evidence="2">Membrane</location>
    </subcellularLocation>
</comment>
<keyword evidence="6 15" id="KW-0812">Transmembrane</keyword>
<keyword evidence="5" id="KW-0808">Transferase</keyword>
<dbReference type="PROSITE" id="PS50885">
    <property type="entry name" value="HAMP"/>
    <property type="match status" value="1"/>
</dbReference>
<evidence type="ECO:0000256" key="7">
    <source>
        <dbReference type="ARBA" id="ARBA00022741"/>
    </source>
</evidence>
<dbReference type="CDD" id="cd16922">
    <property type="entry name" value="HATPase_EvgS-ArcB-TorS-like"/>
    <property type="match status" value="1"/>
</dbReference>
<dbReference type="Proteomes" id="UP000178735">
    <property type="component" value="Unassembled WGS sequence"/>
</dbReference>
<keyword evidence="4 13" id="KW-0597">Phosphoprotein</keyword>
<dbReference type="PANTHER" id="PTHR45339:SF1">
    <property type="entry name" value="HYBRID SIGNAL TRANSDUCTION HISTIDINE KINASE J"/>
    <property type="match status" value="1"/>
</dbReference>
<dbReference type="SUPFAM" id="SSF52172">
    <property type="entry name" value="CheY-like"/>
    <property type="match status" value="1"/>
</dbReference>
<feature type="domain" description="Response regulatory" evidence="17">
    <location>
        <begin position="581"/>
        <end position="695"/>
    </location>
</feature>
<feature type="modified residue" description="4-aspartylphosphate" evidence="13">
    <location>
        <position position="630"/>
    </location>
</feature>
<dbReference type="PROSITE" id="PS50110">
    <property type="entry name" value="RESPONSE_REGULATORY"/>
    <property type="match status" value="1"/>
</dbReference>
<dbReference type="InterPro" id="IPR011006">
    <property type="entry name" value="CheY-like_superfamily"/>
</dbReference>
<dbReference type="GO" id="GO:0000155">
    <property type="term" value="F:phosphorelay sensor kinase activity"/>
    <property type="evidence" value="ECO:0007669"/>
    <property type="project" value="InterPro"/>
</dbReference>
<evidence type="ECO:0000259" key="17">
    <source>
        <dbReference type="PROSITE" id="PS50110"/>
    </source>
</evidence>
<evidence type="ECO:0000256" key="3">
    <source>
        <dbReference type="ARBA" id="ARBA00012438"/>
    </source>
</evidence>
<dbReference type="EC" id="2.7.13.3" evidence="3"/>
<dbReference type="Pfam" id="PF00672">
    <property type="entry name" value="HAMP"/>
    <property type="match status" value="1"/>
</dbReference>
<evidence type="ECO:0000256" key="9">
    <source>
        <dbReference type="ARBA" id="ARBA00022840"/>
    </source>
</evidence>
<dbReference type="EMBL" id="MGFH01000024">
    <property type="protein sequence ID" value="OGM08117.1"/>
    <property type="molecule type" value="Genomic_DNA"/>
</dbReference>
<dbReference type="PANTHER" id="PTHR45339">
    <property type="entry name" value="HYBRID SIGNAL TRANSDUCTION HISTIDINE KINASE J"/>
    <property type="match status" value="1"/>
</dbReference>
<dbReference type="STRING" id="1817813.A2008_00710"/>
<evidence type="ECO:0000256" key="15">
    <source>
        <dbReference type="SAM" id="Phobius"/>
    </source>
</evidence>
<dbReference type="SUPFAM" id="SSF158472">
    <property type="entry name" value="HAMP domain-like"/>
    <property type="match status" value="1"/>
</dbReference>
<dbReference type="Pfam" id="PF02518">
    <property type="entry name" value="HATPase_c"/>
    <property type="match status" value="1"/>
</dbReference>
<dbReference type="InterPro" id="IPR004358">
    <property type="entry name" value="Sig_transdc_His_kin-like_C"/>
</dbReference>
<keyword evidence="9" id="KW-0067">ATP-binding</keyword>
<evidence type="ECO:0000259" key="16">
    <source>
        <dbReference type="PROSITE" id="PS50109"/>
    </source>
</evidence>
<keyword evidence="10 15" id="KW-1133">Transmembrane helix</keyword>
<evidence type="ECO:0000256" key="12">
    <source>
        <dbReference type="ARBA" id="ARBA00023136"/>
    </source>
</evidence>
<feature type="transmembrane region" description="Helical" evidence="15">
    <location>
        <begin position="214"/>
        <end position="233"/>
    </location>
</feature>
<dbReference type="SMART" id="SM00304">
    <property type="entry name" value="HAMP"/>
    <property type="match status" value="1"/>
</dbReference>
<feature type="domain" description="Histidine kinase" evidence="16">
    <location>
        <begin position="327"/>
        <end position="549"/>
    </location>
</feature>
<gene>
    <name evidence="19" type="ORF">A2008_00710</name>
</gene>
<feature type="region of interest" description="Disordered" evidence="14">
    <location>
        <begin position="551"/>
        <end position="574"/>
    </location>
</feature>
<protein>
    <recommendedName>
        <fullName evidence="3">histidine kinase</fullName>
        <ecNumber evidence="3">2.7.13.3</ecNumber>
    </recommendedName>
</protein>
<dbReference type="FunFam" id="1.10.287.130:FF:000004">
    <property type="entry name" value="Ethylene receptor 1"/>
    <property type="match status" value="1"/>
</dbReference>
<dbReference type="FunFam" id="3.30.565.10:FF:000010">
    <property type="entry name" value="Sensor histidine kinase RcsC"/>
    <property type="match status" value="1"/>
</dbReference>
<evidence type="ECO:0000256" key="10">
    <source>
        <dbReference type="ARBA" id="ARBA00022989"/>
    </source>
</evidence>
<name>A0A1F7WZE4_9BACT</name>
<dbReference type="CDD" id="cd00082">
    <property type="entry name" value="HisKA"/>
    <property type="match status" value="1"/>
</dbReference>
<dbReference type="Gene3D" id="3.30.450.290">
    <property type="match status" value="1"/>
</dbReference>
<evidence type="ECO:0000313" key="19">
    <source>
        <dbReference type="EMBL" id="OGM08117.1"/>
    </source>
</evidence>
<evidence type="ECO:0000256" key="11">
    <source>
        <dbReference type="ARBA" id="ARBA00023012"/>
    </source>
</evidence>
<dbReference type="Pfam" id="PF00512">
    <property type="entry name" value="HisKA"/>
    <property type="match status" value="1"/>
</dbReference>
<evidence type="ECO:0000256" key="1">
    <source>
        <dbReference type="ARBA" id="ARBA00000085"/>
    </source>
</evidence>
<keyword evidence="7" id="KW-0547">Nucleotide-binding</keyword>
<dbReference type="InterPro" id="IPR003660">
    <property type="entry name" value="HAMP_dom"/>
</dbReference>
<dbReference type="Gene3D" id="1.10.287.130">
    <property type="match status" value="1"/>
</dbReference>
<evidence type="ECO:0000256" key="2">
    <source>
        <dbReference type="ARBA" id="ARBA00004370"/>
    </source>
</evidence>
<evidence type="ECO:0000256" key="14">
    <source>
        <dbReference type="SAM" id="MobiDB-lite"/>
    </source>
</evidence>
<dbReference type="PROSITE" id="PS50109">
    <property type="entry name" value="HIS_KIN"/>
    <property type="match status" value="1"/>
</dbReference>
<organism evidence="19 20">
    <name type="scientific">Candidatus Wallbacteria bacterium GWC2_49_35</name>
    <dbReference type="NCBI Taxonomy" id="1817813"/>
    <lineage>
        <taxon>Bacteria</taxon>
        <taxon>Candidatus Walliibacteriota</taxon>
    </lineage>
</organism>
<dbReference type="Gene3D" id="3.40.50.2300">
    <property type="match status" value="1"/>
</dbReference>
<dbReference type="GO" id="GO:0005524">
    <property type="term" value="F:ATP binding"/>
    <property type="evidence" value="ECO:0007669"/>
    <property type="project" value="UniProtKB-KW"/>
</dbReference>
<sequence>MSIKRKLMLIVGLALLMTALLSSIYIKRLVEETEHLNFLSTARAFFQQIQLTRSWVALQGGVFVEKKAGVETNPFLKKIKELKVDIMDTVGVEFTLRNPALVTRQISELAQKNAAFKFHITSLNLINPQNAPDAFETAALNSFETGVKERFEYIESPGGEISGFRYMAPLYVEKSCLACHDYQNYKEGQVRGGISVTLPAGGVITASLGALEPFIITWVITILTVILIIYLTFNHFVIAPLKFLAAGCEKVSAGDYSRSIKAPAGDEIGSLAEAFDKMRATAYDYMTGLEKKVEERTADLASEQKKADEARDLAEKASRAKSDFLAMMSHEIRTPLNAVTGFCELFDKKGLSEEQAETLGYIRSSGRFLSSMINDILDFSKIEAGKLDLENAPFTVSAVIEETVSILSAAALKKNLSLKCEVDGRLKYTVIGDCSRLMQVVLNLMNNAVKFTPEGSVRARVDILEETGNRVKLNFEVADDGPGIAADKLERIFKPFDQADSSTARIHGGTGLGLAIADNIVRLMGGERIFVESETGRGSRFYFTLGFEKGPETSEMNKPESAPAHGGGSDAEKTRTRRAYKILLAEDNPMNVKLVTKLLLRAGHELRTAGNGREAYEMACAEKFDAVLMDIQMPVLNGLDATRLIRAAGINIPIIAITAGAVDSEREAGLDAGMDDYMTKPLNVQRLEALIRELIEKKSPEQ</sequence>
<keyword evidence="8" id="KW-0418">Kinase</keyword>